<name>A0A0L8BGP5_ENSAD</name>
<accession>A0A0L8BGP5</accession>
<gene>
    <name evidence="1" type="ORF">AC244_29860</name>
</gene>
<dbReference type="PATRIC" id="fig|106592.7.peg.5130"/>
<organism evidence="1 2">
    <name type="scientific">Ensifer adhaerens</name>
    <name type="common">Sinorhizobium morelense</name>
    <dbReference type="NCBI Taxonomy" id="106592"/>
    <lineage>
        <taxon>Bacteria</taxon>
        <taxon>Pseudomonadati</taxon>
        <taxon>Pseudomonadota</taxon>
        <taxon>Alphaproteobacteria</taxon>
        <taxon>Hyphomicrobiales</taxon>
        <taxon>Rhizobiaceae</taxon>
        <taxon>Sinorhizobium/Ensifer group</taxon>
        <taxon>Ensifer</taxon>
    </lineage>
</organism>
<reference evidence="2" key="1">
    <citation type="submission" date="2015-07" db="EMBL/GenBank/DDBJ databases">
        <title>Whole genome sequence of an Ensifer adhaerens strain isolated from a cave pool in the Wind Cave National Park.</title>
        <authorList>
            <person name="Eng W.W.H."/>
            <person name="Gan H.M."/>
            <person name="Barton H.A."/>
            <person name="Savka M.A."/>
        </authorList>
    </citation>
    <scope>NUCLEOTIDE SEQUENCE [LARGE SCALE GENOMIC DNA]</scope>
    <source>
        <strain evidence="2">SD006</strain>
    </source>
</reference>
<dbReference type="EMBL" id="LGAP01000033">
    <property type="protein sequence ID" value="KOF13715.1"/>
    <property type="molecule type" value="Genomic_DNA"/>
</dbReference>
<protein>
    <recommendedName>
        <fullName evidence="3">MmgE/PrpD family protein</fullName>
    </recommendedName>
</protein>
<proteinExistence type="predicted"/>
<comment type="caution">
    <text evidence="1">The sequence shown here is derived from an EMBL/GenBank/DDBJ whole genome shotgun (WGS) entry which is preliminary data.</text>
</comment>
<dbReference type="AlphaFoldDB" id="A0A0L8BGP5"/>
<dbReference type="OrthoDB" id="8420895at2"/>
<sequence>MHGISAEMVAVLTDAEIDMLRRVFEAICIEYDIPREGTRAEHLARFLMAAFSGSLSTEKSLLAAAHSFYLHHIADP</sequence>
<evidence type="ECO:0000313" key="1">
    <source>
        <dbReference type="EMBL" id="KOF13715.1"/>
    </source>
</evidence>
<dbReference type="Proteomes" id="UP000037425">
    <property type="component" value="Unassembled WGS sequence"/>
</dbReference>
<dbReference type="RefSeq" id="WP_053252435.1">
    <property type="nucleotide sequence ID" value="NZ_LGAP01000033.1"/>
</dbReference>
<evidence type="ECO:0008006" key="3">
    <source>
        <dbReference type="Google" id="ProtNLM"/>
    </source>
</evidence>
<evidence type="ECO:0000313" key="2">
    <source>
        <dbReference type="Proteomes" id="UP000037425"/>
    </source>
</evidence>